<evidence type="ECO:0000313" key="19">
    <source>
        <dbReference type="EMBL" id="SHJ14736.1"/>
    </source>
</evidence>
<evidence type="ECO:0000256" key="10">
    <source>
        <dbReference type="ARBA" id="ARBA00023157"/>
    </source>
</evidence>
<sequence>MEKHDFDLIVIGGGPGGYVAAIRTAQLGAKVCLIEKHKLGGTCLNWGCIPTKALYRSAEVYHLMKNSEEFGILKSGITVDWELVQCRKRKIVDQLVGGIVQLMKSYGITVIEGEAQFEDTNTVLVRKSDETTENYSADHIIIATGSKPALLPIEGADLPDVLDSTAMLSVEHIPNRLVIIGGGVIGMEFAAIFSAFGSQVTVIEFLPSILAQLDGDISKRFTPMMKKRGVEILTSAEVKKIEEEDGHVVLTLSTKKGDMKIPADKVLMATGRKPAVEGLMLEKAGVAYSKKGIGTNSYGQTNILNIYAIGDVTGGIMLAHTASHQGIIAVEHMMGMEPQYNADVVPSCVFAFPEIASVGMTEEEAVAKGIVYKTSKFMFGANGKALTLGEGEGFLKVISDEDDVIIGVHILGPHASDLIHEGALAISMKARAQDIINTIHAHPTLAEVFSEAVMGLKGIGLHAAPIKKK</sequence>
<dbReference type="GO" id="GO:0050660">
    <property type="term" value="F:flavin adenine dinucleotide binding"/>
    <property type="evidence" value="ECO:0007669"/>
    <property type="project" value="InterPro"/>
</dbReference>
<feature type="binding site" evidence="14">
    <location>
        <position position="52"/>
    </location>
    <ligand>
        <name>FAD</name>
        <dbReference type="ChEBI" id="CHEBI:57692"/>
    </ligand>
</feature>
<dbReference type="PROSITE" id="PS00076">
    <property type="entry name" value="PYRIDINE_REDOX_1"/>
    <property type="match status" value="1"/>
</dbReference>
<dbReference type="AlphaFoldDB" id="A0A1M6GXS0"/>
<organism evidence="19 20">
    <name type="scientific">Lutispora thermophila DSM 19022</name>
    <dbReference type="NCBI Taxonomy" id="1122184"/>
    <lineage>
        <taxon>Bacteria</taxon>
        <taxon>Bacillati</taxon>
        <taxon>Bacillota</taxon>
        <taxon>Clostridia</taxon>
        <taxon>Lutisporales</taxon>
        <taxon>Lutisporaceae</taxon>
        <taxon>Lutispora</taxon>
    </lineage>
</organism>
<evidence type="ECO:0000256" key="5">
    <source>
        <dbReference type="ARBA" id="ARBA00022490"/>
    </source>
</evidence>
<evidence type="ECO:0000256" key="1">
    <source>
        <dbReference type="ARBA" id="ARBA00004496"/>
    </source>
</evidence>
<comment type="catalytic activity">
    <reaction evidence="12 16">
        <text>N(6)-[(R)-dihydrolipoyl]-L-lysyl-[protein] + NAD(+) = N(6)-[(R)-lipoyl]-L-lysyl-[protein] + NADH + H(+)</text>
        <dbReference type="Rhea" id="RHEA:15045"/>
        <dbReference type="Rhea" id="RHEA-COMP:10474"/>
        <dbReference type="Rhea" id="RHEA-COMP:10475"/>
        <dbReference type="ChEBI" id="CHEBI:15378"/>
        <dbReference type="ChEBI" id="CHEBI:57540"/>
        <dbReference type="ChEBI" id="CHEBI:57945"/>
        <dbReference type="ChEBI" id="CHEBI:83099"/>
        <dbReference type="ChEBI" id="CHEBI:83100"/>
        <dbReference type="EC" id="1.8.1.4"/>
    </reaction>
</comment>
<evidence type="ECO:0000313" key="20">
    <source>
        <dbReference type="Proteomes" id="UP000184442"/>
    </source>
</evidence>
<comment type="similarity">
    <text evidence="2 16">Belongs to the class-I pyridine nucleotide-disulfide oxidoreductase family.</text>
</comment>
<dbReference type="Pfam" id="PF07992">
    <property type="entry name" value="Pyr_redox_2"/>
    <property type="match status" value="1"/>
</dbReference>
<dbReference type="PANTHER" id="PTHR22912">
    <property type="entry name" value="DISULFIDE OXIDOREDUCTASE"/>
    <property type="match status" value="1"/>
</dbReference>
<dbReference type="GO" id="GO:0005737">
    <property type="term" value="C:cytoplasm"/>
    <property type="evidence" value="ECO:0007669"/>
    <property type="project" value="UniProtKB-SubCell"/>
</dbReference>
<keyword evidence="14" id="KW-0547">Nucleotide-binding</keyword>
<feature type="domain" description="Pyridine nucleotide-disulphide oxidoreductase dimerisation" evidence="17">
    <location>
        <begin position="345"/>
        <end position="452"/>
    </location>
</feature>
<keyword evidence="20" id="KW-1185">Reference proteome</keyword>
<dbReference type="InterPro" id="IPR016156">
    <property type="entry name" value="FAD/NAD-linked_Rdtase_dimer_sf"/>
</dbReference>
<evidence type="ECO:0000256" key="13">
    <source>
        <dbReference type="PIRSR" id="PIRSR000350-2"/>
    </source>
</evidence>
<evidence type="ECO:0000256" key="15">
    <source>
        <dbReference type="PIRSR" id="PIRSR000350-4"/>
    </source>
</evidence>
<evidence type="ECO:0000256" key="16">
    <source>
        <dbReference type="RuleBase" id="RU003692"/>
    </source>
</evidence>
<keyword evidence="10" id="KW-1015">Disulfide bond</keyword>
<feature type="binding site" evidence="14">
    <location>
        <position position="204"/>
    </location>
    <ligand>
        <name>NAD(+)</name>
        <dbReference type="ChEBI" id="CHEBI:57540"/>
    </ligand>
</feature>
<dbReference type="GO" id="GO:0006103">
    <property type="term" value="P:2-oxoglutarate metabolic process"/>
    <property type="evidence" value="ECO:0007669"/>
    <property type="project" value="TreeGrafter"/>
</dbReference>
<evidence type="ECO:0000256" key="14">
    <source>
        <dbReference type="PIRSR" id="PIRSR000350-3"/>
    </source>
</evidence>
<dbReference type="SUPFAM" id="SSF55424">
    <property type="entry name" value="FAD/NAD-linked reductases, dimerisation (C-terminal) domain"/>
    <property type="match status" value="1"/>
</dbReference>
<dbReference type="STRING" id="1122184.SAMN02745176_02573"/>
<dbReference type="InterPro" id="IPR004099">
    <property type="entry name" value="Pyr_nucl-diS_OxRdtase_dimer"/>
</dbReference>
<dbReference type="Gene3D" id="3.50.50.60">
    <property type="entry name" value="FAD/NAD(P)-binding domain"/>
    <property type="match status" value="2"/>
</dbReference>
<feature type="binding site" evidence="14">
    <location>
        <begin position="317"/>
        <end position="320"/>
    </location>
    <ligand>
        <name>FAD</name>
        <dbReference type="ChEBI" id="CHEBI:57692"/>
    </ligand>
</feature>
<protein>
    <recommendedName>
        <fullName evidence="4 16">Dihydrolipoyl dehydrogenase</fullName>
        <ecNumber evidence="3 16">1.8.1.4</ecNumber>
    </recommendedName>
</protein>
<evidence type="ECO:0000256" key="12">
    <source>
        <dbReference type="ARBA" id="ARBA00049187"/>
    </source>
</evidence>
<dbReference type="GO" id="GO:0004148">
    <property type="term" value="F:dihydrolipoyl dehydrogenase (NADH) activity"/>
    <property type="evidence" value="ECO:0007669"/>
    <property type="project" value="UniProtKB-EC"/>
</dbReference>
<dbReference type="SUPFAM" id="SSF51905">
    <property type="entry name" value="FAD/NAD(P)-binding domain"/>
    <property type="match status" value="1"/>
</dbReference>
<evidence type="ECO:0000256" key="9">
    <source>
        <dbReference type="ARBA" id="ARBA00023027"/>
    </source>
</evidence>
<dbReference type="PRINTS" id="PR00411">
    <property type="entry name" value="PNDRDTASEI"/>
</dbReference>
<dbReference type="Pfam" id="PF02852">
    <property type="entry name" value="Pyr_redox_dim"/>
    <property type="match status" value="1"/>
</dbReference>
<evidence type="ECO:0000256" key="2">
    <source>
        <dbReference type="ARBA" id="ARBA00007532"/>
    </source>
</evidence>
<name>A0A1M6GXS0_9FIRM</name>
<evidence type="ECO:0000256" key="8">
    <source>
        <dbReference type="ARBA" id="ARBA00023002"/>
    </source>
</evidence>
<feature type="domain" description="FAD/NAD(P)-binding" evidence="18">
    <location>
        <begin position="6"/>
        <end position="326"/>
    </location>
</feature>
<dbReference type="InterPro" id="IPR036188">
    <property type="entry name" value="FAD/NAD-bd_sf"/>
</dbReference>
<keyword evidence="5" id="KW-0963">Cytoplasm</keyword>
<dbReference type="FunFam" id="3.30.390.30:FF:000001">
    <property type="entry name" value="Dihydrolipoyl dehydrogenase"/>
    <property type="match status" value="1"/>
</dbReference>
<feature type="binding site" evidence="14">
    <location>
        <begin position="144"/>
        <end position="146"/>
    </location>
    <ligand>
        <name>FAD</name>
        <dbReference type="ChEBI" id="CHEBI:57692"/>
    </ligand>
</feature>
<evidence type="ECO:0000256" key="3">
    <source>
        <dbReference type="ARBA" id="ARBA00012608"/>
    </source>
</evidence>
<dbReference type="PRINTS" id="PR00368">
    <property type="entry name" value="FADPNR"/>
</dbReference>
<dbReference type="EMBL" id="FQZS01000017">
    <property type="protein sequence ID" value="SHJ14736.1"/>
    <property type="molecule type" value="Genomic_DNA"/>
</dbReference>
<evidence type="ECO:0000256" key="7">
    <source>
        <dbReference type="ARBA" id="ARBA00022827"/>
    </source>
</evidence>
<dbReference type="InterPro" id="IPR006258">
    <property type="entry name" value="Lipoamide_DH"/>
</dbReference>
<dbReference type="EC" id="1.8.1.4" evidence="3 16"/>
<dbReference type="Proteomes" id="UP000184442">
    <property type="component" value="Unassembled WGS sequence"/>
</dbReference>
<dbReference type="InterPro" id="IPR012999">
    <property type="entry name" value="Pyr_OxRdtase_I_AS"/>
</dbReference>
<dbReference type="PANTHER" id="PTHR22912:SF217">
    <property type="entry name" value="DIHYDROLIPOYL DEHYDROGENASE"/>
    <property type="match status" value="1"/>
</dbReference>
<dbReference type="OrthoDB" id="9807946at2"/>
<evidence type="ECO:0000259" key="18">
    <source>
        <dbReference type="Pfam" id="PF07992"/>
    </source>
</evidence>
<dbReference type="InterPro" id="IPR023753">
    <property type="entry name" value="FAD/NAD-binding_dom"/>
</dbReference>
<keyword evidence="7 14" id="KW-0274">FAD</keyword>
<evidence type="ECO:0000256" key="11">
    <source>
        <dbReference type="ARBA" id="ARBA00023284"/>
    </source>
</evidence>
<reference evidence="19 20" key="1">
    <citation type="submission" date="2016-11" db="EMBL/GenBank/DDBJ databases">
        <authorList>
            <person name="Jaros S."/>
            <person name="Januszkiewicz K."/>
            <person name="Wedrychowicz H."/>
        </authorList>
    </citation>
    <scope>NUCLEOTIDE SEQUENCE [LARGE SCALE GENOMIC DNA]</scope>
    <source>
        <strain evidence="19 20">DSM 19022</strain>
    </source>
</reference>
<feature type="binding site" evidence="14">
    <location>
        <begin position="181"/>
        <end position="188"/>
    </location>
    <ligand>
        <name>NAD(+)</name>
        <dbReference type="ChEBI" id="CHEBI:57540"/>
    </ligand>
</feature>
<evidence type="ECO:0000259" key="17">
    <source>
        <dbReference type="Pfam" id="PF02852"/>
    </source>
</evidence>
<dbReference type="InterPro" id="IPR001100">
    <property type="entry name" value="Pyr_nuc-diS_OxRdtase"/>
</dbReference>
<comment type="subcellular location">
    <subcellularLocation>
        <location evidence="1">Cytoplasm</location>
    </subcellularLocation>
</comment>
<feature type="active site" description="Proton acceptor" evidence="13">
    <location>
        <position position="442"/>
    </location>
</feature>
<feature type="disulfide bond" description="Redox-active" evidence="15">
    <location>
        <begin position="43"/>
        <end position="48"/>
    </location>
</feature>
<dbReference type="RefSeq" id="WP_073026585.1">
    <property type="nucleotide sequence ID" value="NZ_FQZS01000017.1"/>
</dbReference>
<accession>A0A1M6GXS0</accession>
<keyword evidence="8 16" id="KW-0560">Oxidoreductase</keyword>
<comment type="cofactor">
    <cofactor evidence="14 16">
        <name>FAD</name>
        <dbReference type="ChEBI" id="CHEBI:57692"/>
    </cofactor>
    <text evidence="14 16">Binds 1 FAD per subunit.</text>
</comment>
<dbReference type="Gene3D" id="3.30.390.30">
    <property type="match status" value="1"/>
</dbReference>
<evidence type="ECO:0000256" key="6">
    <source>
        <dbReference type="ARBA" id="ARBA00022630"/>
    </source>
</evidence>
<gene>
    <name evidence="19" type="ORF">SAMN02745176_02573</name>
</gene>
<feature type="binding site" evidence="14">
    <location>
        <position position="271"/>
    </location>
    <ligand>
        <name>NAD(+)</name>
        <dbReference type="ChEBI" id="CHEBI:57540"/>
    </ligand>
</feature>
<comment type="miscellaneous">
    <text evidence="16">The active site is a redox-active disulfide bond.</text>
</comment>
<keyword evidence="6 16" id="KW-0285">Flavoprotein</keyword>
<keyword evidence="11 16" id="KW-0676">Redox-active center</keyword>
<proteinExistence type="inferred from homology"/>
<feature type="binding site" evidence="14">
    <location>
        <position position="311"/>
    </location>
    <ligand>
        <name>FAD</name>
        <dbReference type="ChEBI" id="CHEBI:57692"/>
    </ligand>
</feature>
<keyword evidence="9 14" id="KW-0520">NAD</keyword>
<dbReference type="InterPro" id="IPR050151">
    <property type="entry name" value="Class-I_Pyr_Nuc-Dis_Oxidored"/>
</dbReference>
<evidence type="ECO:0000256" key="4">
    <source>
        <dbReference type="ARBA" id="ARBA00016961"/>
    </source>
</evidence>
<dbReference type="PIRSF" id="PIRSF000350">
    <property type="entry name" value="Mercury_reductase_MerA"/>
    <property type="match status" value="1"/>
</dbReference>
<dbReference type="NCBIfam" id="TIGR01350">
    <property type="entry name" value="lipoamide_DH"/>
    <property type="match status" value="1"/>
</dbReference>